<organism evidence="5 6">
    <name type="scientific">Zemynaea arenosa</name>
    <dbReference type="NCBI Taxonomy" id="2561931"/>
    <lineage>
        <taxon>Bacteria</taxon>
        <taxon>Pseudomonadati</taxon>
        <taxon>Pseudomonadota</taxon>
        <taxon>Betaproteobacteria</taxon>
        <taxon>Burkholderiales</taxon>
        <taxon>Oxalobacteraceae</taxon>
        <taxon>Telluria group</taxon>
        <taxon>Zemynaea</taxon>
    </lineage>
</organism>
<keyword evidence="1 2" id="KW-0597">Phosphoprotein</keyword>
<dbReference type="GO" id="GO:0000160">
    <property type="term" value="P:phosphorelay signal transduction system"/>
    <property type="evidence" value="ECO:0007669"/>
    <property type="project" value="InterPro"/>
</dbReference>
<evidence type="ECO:0000313" key="5">
    <source>
        <dbReference type="EMBL" id="TFW19194.1"/>
    </source>
</evidence>
<dbReference type="EMBL" id="SPVF01000151">
    <property type="protein sequence ID" value="TFW19194.1"/>
    <property type="molecule type" value="Genomic_DNA"/>
</dbReference>
<dbReference type="AlphaFoldDB" id="A0A4Y9SAY6"/>
<evidence type="ECO:0000256" key="2">
    <source>
        <dbReference type="PROSITE-ProRule" id="PRU00169"/>
    </source>
</evidence>
<sequence length="105" mass="10876">MGRTVEHARATGGRSAVPHPAGPRVLVVDDDPLQRALLAAALRHAGAREVAEADGGEAALAVLAGGPCFDLLISDLNMRGMNGLELLAAVLVEAVVFDRQHGLLH</sequence>
<keyword evidence="6" id="KW-1185">Reference proteome</keyword>
<dbReference type="InterPro" id="IPR011006">
    <property type="entry name" value="CheY-like_superfamily"/>
</dbReference>
<name>A0A4Y9SAY6_9BURK</name>
<dbReference type="PANTHER" id="PTHR44591">
    <property type="entry name" value="STRESS RESPONSE REGULATOR PROTEIN 1"/>
    <property type="match status" value="1"/>
</dbReference>
<dbReference type="RefSeq" id="WP_135207491.1">
    <property type="nucleotide sequence ID" value="NZ_SPVF01000151.1"/>
</dbReference>
<feature type="region of interest" description="Disordered" evidence="3">
    <location>
        <begin position="1"/>
        <end position="23"/>
    </location>
</feature>
<evidence type="ECO:0000256" key="3">
    <source>
        <dbReference type="SAM" id="MobiDB-lite"/>
    </source>
</evidence>
<dbReference type="PANTHER" id="PTHR44591:SF21">
    <property type="entry name" value="TWO-COMPONENT RESPONSE REGULATOR"/>
    <property type="match status" value="1"/>
</dbReference>
<feature type="modified residue" description="4-aspartylphosphate" evidence="2">
    <location>
        <position position="75"/>
    </location>
</feature>
<accession>A0A4Y9SAY6</accession>
<proteinExistence type="predicted"/>
<dbReference type="PROSITE" id="PS50110">
    <property type="entry name" value="RESPONSE_REGULATORY"/>
    <property type="match status" value="1"/>
</dbReference>
<dbReference type="SMART" id="SM00448">
    <property type="entry name" value="REC"/>
    <property type="match status" value="1"/>
</dbReference>
<evidence type="ECO:0000259" key="4">
    <source>
        <dbReference type="PROSITE" id="PS50110"/>
    </source>
</evidence>
<dbReference type="Proteomes" id="UP000298438">
    <property type="component" value="Unassembled WGS sequence"/>
</dbReference>
<gene>
    <name evidence="5" type="ORF">E4L96_12155</name>
</gene>
<protein>
    <submittedName>
        <fullName evidence="5">Response regulator</fullName>
    </submittedName>
</protein>
<feature type="domain" description="Response regulatory" evidence="4">
    <location>
        <begin position="24"/>
        <end position="105"/>
    </location>
</feature>
<comment type="caution">
    <text evidence="5">The sequence shown here is derived from an EMBL/GenBank/DDBJ whole genome shotgun (WGS) entry which is preliminary data.</text>
</comment>
<evidence type="ECO:0000256" key="1">
    <source>
        <dbReference type="ARBA" id="ARBA00022553"/>
    </source>
</evidence>
<reference evidence="5 6" key="1">
    <citation type="submission" date="2019-03" db="EMBL/GenBank/DDBJ databases">
        <title>Draft Genome Sequence of Massilia arenosa sp. nov., a Novel Massilia Species Isolated from a Sandy-loam Maize Soil.</title>
        <authorList>
            <person name="Raths R."/>
            <person name="Peta V."/>
            <person name="Bucking H."/>
        </authorList>
    </citation>
    <scope>NUCLEOTIDE SEQUENCE [LARGE SCALE GENOMIC DNA]</scope>
    <source>
        <strain evidence="5 6">MC02</strain>
    </source>
</reference>
<dbReference type="InterPro" id="IPR050595">
    <property type="entry name" value="Bact_response_regulator"/>
</dbReference>
<feature type="non-terminal residue" evidence="5">
    <location>
        <position position="105"/>
    </location>
</feature>
<dbReference type="InterPro" id="IPR001789">
    <property type="entry name" value="Sig_transdc_resp-reg_receiver"/>
</dbReference>
<evidence type="ECO:0000313" key="6">
    <source>
        <dbReference type="Proteomes" id="UP000298438"/>
    </source>
</evidence>
<dbReference type="Pfam" id="PF00072">
    <property type="entry name" value="Response_reg"/>
    <property type="match status" value="1"/>
</dbReference>
<dbReference type="SUPFAM" id="SSF52172">
    <property type="entry name" value="CheY-like"/>
    <property type="match status" value="1"/>
</dbReference>
<dbReference type="Gene3D" id="3.40.50.2300">
    <property type="match status" value="1"/>
</dbReference>